<dbReference type="GO" id="GO:0005543">
    <property type="term" value="F:phospholipid binding"/>
    <property type="evidence" value="ECO:0007669"/>
    <property type="project" value="TreeGrafter"/>
</dbReference>
<dbReference type="RefSeq" id="WP_101720284.1">
    <property type="nucleotide sequence ID" value="NZ_PJRS01000048.1"/>
</dbReference>
<dbReference type="EC" id="2.4.1.182" evidence="3 11"/>
<comment type="function">
    <text evidence="1">Condensation of UDP-2,3-diacylglucosamine and 2,3-diacylglucosamine-1-phosphate to form lipid A disaccharide, a precursor of lipid A, a phosphorylated glycolipid that anchors the lipopolysaccharide to the outer membrane of the cell.</text>
</comment>
<keyword evidence="7" id="KW-0328">Glycosyltransferase</keyword>
<organism evidence="12 13">
    <name type="scientific">Caulobacter zeae</name>
    <dbReference type="NCBI Taxonomy" id="2055137"/>
    <lineage>
        <taxon>Bacteria</taxon>
        <taxon>Pseudomonadati</taxon>
        <taxon>Pseudomonadota</taxon>
        <taxon>Alphaproteobacteria</taxon>
        <taxon>Caulobacterales</taxon>
        <taxon>Caulobacteraceae</taxon>
        <taxon>Caulobacter</taxon>
    </lineage>
</organism>
<evidence type="ECO:0000256" key="6">
    <source>
        <dbReference type="ARBA" id="ARBA00022556"/>
    </source>
</evidence>
<keyword evidence="13" id="KW-1185">Reference proteome</keyword>
<evidence type="ECO:0000313" key="12">
    <source>
        <dbReference type="EMBL" id="PLR19317.1"/>
    </source>
</evidence>
<reference evidence="12 13" key="1">
    <citation type="submission" date="2017-12" db="EMBL/GenBank/DDBJ databases">
        <title>The genome sequence of Caulobacter sp. 410.</title>
        <authorList>
            <person name="Gao J."/>
            <person name="Mao X."/>
            <person name="Sun J."/>
        </authorList>
    </citation>
    <scope>NUCLEOTIDE SEQUENCE [LARGE SCALE GENOMIC DNA]</scope>
    <source>
        <strain evidence="12 13">410</strain>
    </source>
</reference>
<evidence type="ECO:0000256" key="8">
    <source>
        <dbReference type="ARBA" id="ARBA00022679"/>
    </source>
</evidence>
<dbReference type="Pfam" id="PF02684">
    <property type="entry name" value="LpxB"/>
    <property type="match status" value="1"/>
</dbReference>
<keyword evidence="9" id="KW-0443">Lipid metabolism</keyword>
<dbReference type="GO" id="GO:0009245">
    <property type="term" value="P:lipid A biosynthetic process"/>
    <property type="evidence" value="ECO:0007669"/>
    <property type="project" value="UniProtKB-UniRule"/>
</dbReference>
<dbReference type="Gene3D" id="3.40.50.2000">
    <property type="entry name" value="Glycogen Phosphorylase B"/>
    <property type="match status" value="1"/>
</dbReference>
<evidence type="ECO:0000256" key="4">
    <source>
        <dbReference type="ARBA" id="ARBA00020902"/>
    </source>
</evidence>
<dbReference type="AlphaFoldDB" id="A0A2N5CZS6"/>
<dbReference type="Proteomes" id="UP000234479">
    <property type="component" value="Unassembled WGS sequence"/>
</dbReference>
<dbReference type="OrthoDB" id="9801642at2"/>
<keyword evidence="6" id="KW-0441">Lipid A biosynthesis</keyword>
<evidence type="ECO:0000256" key="1">
    <source>
        <dbReference type="ARBA" id="ARBA00002056"/>
    </source>
</evidence>
<accession>A0A2N5CZS6</accession>
<dbReference type="GO" id="GO:0008915">
    <property type="term" value="F:lipid-A-disaccharide synthase activity"/>
    <property type="evidence" value="ECO:0007669"/>
    <property type="project" value="UniProtKB-UniRule"/>
</dbReference>
<comment type="catalytic activity">
    <reaction evidence="10">
        <text>a lipid X + a UDP-2-N,3-O-bis[(3R)-3-hydroxyacyl]-alpha-D-glucosamine = a lipid A disaccharide + UDP + H(+)</text>
        <dbReference type="Rhea" id="RHEA:67828"/>
        <dbReference type="ChEBI" id="CHEBI:15378"/>
        <dbReference type="ChEBI" id="CHEBI:58223"/>
        <dbReference type="ChEBI" id="CHEBI:137748"/>
        <dbReference type="ChEBI" id="CHEBI:176338"/>
        <dbReference type="ChEBI" id="CHEBI:176343"/>
        <dbReference type="EC" id="2.4.1.182"/>
    </reaction>
</comment>
<proteinExistence type="inferred from homology"/>
<evidence type="ECO:0000313" key="13">
    <source>
        <dbReference type="Proteomes" id="UP000234479"/>
    </source>
</evidence>
<dbReference type="PANTHER" id="PTHR30372">
    <property type="entry name" value="LIPID-A-DISACCHARIDE SYNTHASE"/>
    <property type="match status" value="1"/>
</dbReference>
<gene>
    <name evidence="12" type="primary">lpxB</name>
    <name evidence="12" type="ORF">SGCZBJ_23175</name>
</gene>
<dbReference type="SUPFAM" id="SSF53756">
    <property type="entry name" value="UDP-Glycosyltransferase/glycogen phosphorylase"/>
    <property type="match status" value="1"/>
</dbReference>
<evidence type="ECO:0000256" key="10">
    <source>
        <dbReference type="ARBA" id="ARBA00048975"/>
    </source>
</evidence>
<comment type="similarity">
    <text evidence="2">Belongs to the LpxB family.</text>
</comment>
<evidence type="ECO:0000256" key="3">
    <source>
        <dbReference type="ARBA" id="ARBA00012687"/>
    </source>
</evidence>
<evidence type="ECO:0000256" key="11">
    <source>
        <dbReference type="NCBIfam" id="TIGR00215"/>
    </source>
</evidence>
<evidence type="ECO:0000256" key="5">
    <source>
        <dbReference type="ARBA" id="ARBA00022516"/>
    </source>
</evidence>
<dbReference type="PANTHER" id="PTHR30372:SF4">
    <property type="entry name" value="LIPID-A-DISACCHARIDE SYNTHASE, MITOCHONDRIAL-RELATED"/>
    <property type="match status" value="1"/>
</dbReference>
<dbReference type="EMBL" id="PJRS01000048">
    <property type="protein sequence ID" value="PLR19317.1"/>
    <property type="molecule type" value="Genomic_DNA"/>
</dbReference>
<comment type="caution">
    <text evidence="12">The sequence shown here is derived from an EMBL/GenBank/DDBJ whole genome shotgun (WGS) entry which is preliminary data.</text>
</comment>
<evidence type="ECO:0000256" key="2">
    <source>
        <dbReference type="ARBA" id="ARBA00007868"/>
    </source>
</evidence>
<dbReference type="NCBIfam" id="TIGR00215">
    <property type="entry name" value="lpxB"/>
    <property type="match status" value="1"/>
</dbReference>
<protein>
    <recommendedName>
        <fullName evidence="4 11">Lipid-A-disaccharide synthase</fullName>
        <ecNumber evidence="3 11">2.4.1.182</ecNumber>
    </recommendedName>
</protein>
<keyword evidence="8" id="KW-0808">Transferase</keyword>
<sequence length="394" mass="42005">MSSSRPLTVMLIAAEASGDNLGAGLAKVLRTRLGDQVRFVGLGGARMAAEGVQSPFDISELSILGLFEGLKAYPRVVRRLKDVEALAAREKPDVAVLIDSWGFNIRLAKRLRALDPSMALVKYVAPQVWASRPGRAKVLARAVDLLLATQPMDKAFFDAEGLPSVFVGNPALARDFSGADAARARAAIGAGPDDPILAVLPGSRPSEIERVLPAFEDAVRILKADRPGLHVVVPAAQTVATAVKARVAGWPFRAHVIEDDQAKDDAMKAATVGLACSGTVTLELALAGVPMVVGYKIGAITYALLKRLMTPRWVTLFNIAADKEVAPELLQHDCTGERLAAALAERLDDPVLRRRQVAEQYAALERLGRGMPDPAEAAADAMLSFLEKRSAKTA</sequence>
<dbReference type="GO" id="GO:0016020">
    <property type="term" value="C:membrane"/>
    <property type="evidence" value="ECO:0007669"/>
    <property type="project" value="GOC"/>
</dbReference>
<evidence type="ECO:0000256" key="9">
    <source>
        <dbReference type="ARBA" id="ARBA00023098"/>
    </source>
</evidence>
<dbReference type="InterPro" id="IPR003835">
    <property type="entry name" value="Glyco_trans_19"/>
</dbReference>
<keyword evidence="5" id="KW-0444">Lipid biosynthesis</keyword>
<name>A0A2N5CZS6_9CAUL</name>
<evidence type="ECO:0000256" key="7">
    <source>
        <dbReference type="ARBA" id="ARBA00022676"/>
    </source>
</evidence>